<dbReference type="RefSeq" id="WP_127703618.1">
    <property type="nucleotide sequence ID" value="NZ_SACK01000002.1"/>
</dbReference>
<gene>
    <name evidence="2" type="ORF">EOD41_04560</name>
</gene>
<proteinExistence type="predicted"/>
<dbReference type="EMBL" id="SACK01000002">
    <property type="protein sequence ID" value="RVU01243.1"/>
    <property type="molecule type" value="Genomic_DNA"/>
</dbReference>
<keyword evidence="3" id="KW-1185">Reference proteome</keyword>
<reference evidence="2 3" key="1">
    <citation type="submission" date="2019-01" db="EMBL/GenBank/DDBJ databases">
        <authorList>
            <person name="Chen W.-M."/>
        </authorList>
    </citation>
    <scope>NUCLEOTIDE SEQUENCE [LARGE SCALE GENOMIC DNA]</scope>
    <source>
        <strain evidence="2 3">YBJ-36</strain>
    </source>
</reference>
<protein>
    <recommendedName>
        <fullName evidence="4">Nuclear transport factor 2 family protein</fullName>
    </recommendedName>
</protein>
<comment type="caution">
    <text evidence="2">The sequence shown here is derived from an EMBL/GenBank/DDBJ whole genome shotgun (WGS) entry which is preliminary data.</text>
</comment>
<evidence type="ECO:0000313" key="3">
    <source>
        <dbReference type="Proteomes" id="UP000282759"/>
    </source>
</evidence>
<dbReference type="Gene3D" id="3.10.450.50">
    <property type="match status" value="1"/>
</dbReference>
<evidence type="ECO:0008006" key="4">
    <source>
        <dbReference type="Google" id="ProtNLM"/>
    </source>
</evidence>
<accession>A0A3S2Y3N9</accession>
<evidence type="ECO:0000256" key="1">
    <source>
        <dbReference type="SAM" id="SignalP"/>
    </source>
</evidence>
<dbReference type="InterPro" id="IPR039437">
    <property type="entry name" value="FrzH/put_lumazine-bd"/>
</dbReference>
<sequence length="157" mass="17533">MKTKIILLCLVMLSATANLFANNDPDPKNVAAYNSLIRDYINCHMTGDAKNLNRILDENASYKIPRGEKVMLQGKSKLVEQMRKENGIQQNCQSDYQILAASDAMVIAKVDFTYGDCLQSNYVIMEKSADKVWKITQVCKFFGDVKSAALTQPVASK</sequence>
<name>A0A3S2Y3N9_9SPHI</name>
<feature type="signal peptide" evidence="1">
    <location>
        <begin position="1"/>
        <end position="21"/>
    </location>
</feature>
<dbReference type="Proteomes" id="UP000282759">
    <property type="component" value="Unassembled WGS sequence"/>
</dbReference>
<keyword evidence="1" id="KW-0732">Signal</keyword>
<organism evidence="2 3">
    <name type="scientific">Mucilaginibacter limnophilus</name>
    <dbReference type="NCBI Taxonomy" id="1932778"/>
    <lineage>
        <taxon>Bacteria</taxon>
        <taxon>Pseudomonadati</taxon>
        <taxon>Bacteroidota</taxon>
        <taxon>Sphingobacteriia</taxon>
        <taxon>Sphingobacteriales</taxon>
        <taxon>Sphingobacteriaceae</taxon>
        <taxon>Mucilaginibacter</taxon>
    </lineage>
</organism>
<dbReference type="Pfam" id="PF12893">
    <property type="entry name" value="Lumazine_bd_2"/>
    <property type="match status" value="1"/>
</dbReference>
<dbReference type="OrthoDB" id="792876at2"/>
<evidence type="ECO:0000313" key="2">
    <source>
        <dbReference type="EMBL" id="RVU01243.1"/>
    </source>
</evidence>
<feature type="chain" id="PRO_5018594728" description="Nuclear transport factor 2 family protein" evidence="1">
    <location>
        <begin position="22"/>
        <end position="157"/>
    </location>
</feature>
<dbReference type="AlphaFoldDB" id="A0A3S2Y3N9"/>